<reference evidence="1 2" key="1">
    <citation type="journal article" date="2015" name="Sci. Rep.">
        <title>Chromosome-level genome map provides insights into diverse defense mechanisms in the medicinal fungus Ganoderma sinense.</title>
        <authorList>
            <person name="Zhu Y."/>
            <person name="Xu J."/>
            <person name="Sun C."/>
            <person name="Zhou S."/>
            <person name="Xu H."/>
            <person name="Nelson D.R."/>
            <person name="Qian J."/>
            <person name="Song J."/>
            <person name="Luo H."/>
            <person name="Xiang L."/>
            <person name="Li Y."/>
            <person name="Xu Z."/>
            <person name="Ji A."/>
            <person name="Wang L."/>
            <person name="Lu S."/>
            <person name="Hayward A."/>
            <person name="Sun W."/>
            <person name="Li X."/>
            <person name="Schwartz D.C."/>
            <person name="Wang Y."/>
            <person name="Chen S."/>
        </authorList>
    </citation>
    <scope>NUCLEOTIDE SEQUENCE [LARGE SCALE GENOMIC DNA]</scope>
    <source>
        <strain evidence="1 2">ZZ0214-1</strain>
    </source>
</reference>
<dbReference type="Proteomes" id="UP000230002">
    <property type="component" value="Unassembled WGS sequence"/>
</dbReference>
<dbReference type="AlphaFoldDB" id="A0A2G8RM12"/>
<dbReference type="EMBL" id="AYKW01000069">
    <property type="protein sequence ID" value="PIL22554.1"/>
    <property type="molecule type" value="Genomic_DNA"/>
</dbReference>
<proteinExistence type="predicted"/>
<comment type="caution">
    <text evidence="1">The sequence shown here is derived from an EMBL/GenBank/DDBJ whole genome shotgun (WGS) entry which is preliminary data.</text>
</comment>
<evidence type="ECO:0000313" key="1">
    <source>
        <dbReference type="EMBL" id="PIL22554.1"/>
    </source>
</evidence>
<gene>
    <name evidence="1" type="ORF">GSI_15243</name>
</gene>
<sequence length="141" mass="16212">MALYALERILARADVCLLETVEECLEESERLVEQLLVRQPQPLRQLVEHLLQVIHHLLTRRRELLTRPDAVLLRPRKGPRLEGAPLGEEVAAEDERVAHPEHHLFVLEVPCPARCLRENDAEGFCHEVPPLRDFVLQDVSS</sequence>
<organism evidence="1 2">
    <name type="scientific">Ganoderma sinense ZZ0214-1</name>
    <dbReference type="NCBI Taxonomy" id="1077348"/>
    <lineage>
        <taxon>Eukaryota</taxon>
        <taxon>Fungi</taxon>
        <taxon>Dikarya</taxon>
        <taxon>Basidiomycota</taxon>
        <taxon>Agaricomycotina</taxon>
        <taxon>Agaricomycetes</taxon>
        <taxon>Polyporales</taxon>
        <taxon>Polyporaceae</taxon>
        <taxon>Ganoderma</taxon>
    </lineage>
</organism>
<accession>A0A2G8RM12</accession>
<evidence type="ECO:0000313" key="2">
    <source>
        <dbReference type="Proteomes" id="UP000230002"/>
    </source>
</evidence>
<name>A0A2G8RM12_9APHY</name>
<protein>
    <submittedName>
        <fullName evidence="1">Uncharacterized protein</fullName>
    </submittedName>
</protein>
<keyword evidence="2" id="KW-1185">Reference proteome</keyword>